<dbReference type="AlphaFoldDB" id="A0A9X2U2S8"/>
<feature type="region of interest" description="Disordered" evidence="1">
    <location>
        <begin position="1"/>
        <end position="22"/>
    </location>
</feature>
<gene>
    <name evidence="2" type="ORF">GGP82_002563</name>
</gene>
<protein>
    <submittedName>
        <fullName evidence="2">Uncharacterized protein</fullName>
    </submittedName>
</protein>
<proteinExistence type="predicted"/>
<accession>A0A9X2U2S8</accession>
<dbReference type="Proteomes" id="UP001155034">
    <property type="component" value="Unassembled WGS sequence"/>
</dbReference>
<reference evidence="2" key="1">
    <citation type="submission" date="2022-08" db="EMBL/GenBank/DDBJ databases">
        <title>Genomic Encyclopedia of Type Strains, Phase V (KMG-V): Genome sequencing to study the core and pangenomes of soil and plant-associated prokaryotes.</title>
        <authorList>
            <person name="Whitman W."/>
        </authorList>
    </citation>
    <scope>NUCLEOTIDE SEQUENCE</scope>
    <source>
        <strain evidence="2">SP2016B</strain>
    </source>
</reference>
<evidence type="ECO:0000313" key="3">
    <source>
        <dbReference type="Proteomes" id="UP001155034"/>
    </source>
</evidence>
<comment type="caution">
    <text evidence="2">The sequence shown here is derived from an EMBL/GenBank/DDBJ whole genome shotgun (WGS) entry which is preliminary data.</text>
</comment>
<evidence type="ECO:0000313" key="2">
    <source>
        <dbReference type="EMBL" id="MCS3865994.1"/>
    </source>
</evidence>
<organism evidence="2 3">
    <name type="scientific">Salinibacter ruber</name>
    <dbReference type="NCBI Taxonomy" id="146919"/>
    <lineage>
        <taxon>Bacteria</taxon>
        <taxon>Pseudomonadati</taxon>
        <taxon>Rhodothermota</taxon>
        <taxon>Rhodothermia</taxon>
        <taxon>Rhodothermales</taxon>
        <taxon>Salinibacteraceae</taxon>
        <taxon>Salinibacter</taxon>
    </lineage>
</organism>
<name>A0A9X2U2S8_9BACT</name>
<dbReference type="RefSeq" id="WP_259083860.1">
    <property type="nucleotide sequence ID" value="NZ_JANTYZ010000008.1"/>
</dbReference>
<evidence type="ECO:0000256" key="1">
    <source>
        <dbReference type="SAM" id="MobiDB-lite"/>
    </source>
</evidence>
<sequence>MKGPIDACTAGPPRAIPEPVTATDSSGVGARLIVISFAKGQEEIVL</sequence>
<dbReference type="EMBL" id="JANTYZ010000008">
    <property type="protein sequence ID" value="MCS3865994.1"/>
    <property type="molecule type" value="Genomic_DNA"/>
</dbReference>